<comment type="caution">
    <text evidence="2">The sequence shown here is derived from an EMBL/GenBank/DDBJ whole genome shotgun (WGS) entry which is preliminary data.</text>
</comment>
<evidence type="ECO:0000256" key="1">
    <source>
        <dbReference type="HAMAP-Rule" id="MF_00691"/>
    </source>
</evidence>
<comment type="function">
    <text evidence="1">Catalyzes the cleavage of 5-oxoproline to form L-glutamate coupled to the hydrolysis of ATP to ADP and inorganic phosphate.</text>
</comment>
<keyword evidence="1" id="KW-0378">Hydrolase</keyword>
<dbReference type="HAMAP" id="MF_00691">
    <property type="entry name" value="PxpA"/>
    <property type="match status" value="1"/>
</dbReference>
<keyword evidence="3" id="KW-1185">Reference proteome</keyword>
<dbReference type="GO" id="GO:0017168">
    <property type="term" value="F:5-oxoprolinase (ATP-hydrolyzing) activity"/>
    <property type="evidence" value="ECO:0007669"/>
    <property type="project" value="UniProtKB-UniRule"/>
</dbReference>
<dbReference type="EC" id="3.5.2.9" evidence="1"/>
<proteinExistence type="inferred from homology"/>
<keyword evidence="1" id="KW-0547">Nucleotide-binding</keyword>
<dbReference type="CDD" id="cd10787">
    <property type="entry name" value="LamB_YcsF_like"/>
    <property type="match status" value="1"/>
</dbReference>
<reference evidence="2 3" key="1">
    <citation type="submission" date="2013-07" db="EMBL/GenBank/DDBJ databases">
        <title>Thioclava pacifica DSM 10166 Genome Sequencing.</title>
        <authorList>
            <person name="Lai Q."/>
            <person name="Shao Z."/>
        </authorList>
    </citation>
    <scope>NUCLEOTIDE SEQUENCE [LARGE SCALE GENOMIC DNA]</scope>
    <source>
        <strain evidence="2 3">DSM 10166</strain>
    </source>
</reference>
<dbReference type="RefSeq" id="WP_038078844.1">
    <property type="nucleotide sequence ID" value="NZ_AUND01000038.1"/>
</dbReference>
<dbReference type="Gene3D" id="3.20.20.370">
    <property type="entry name" value="Glycoside hydrolase/deacetylase"/>
    <property type="match status" value="1"/>
</dbReference>
<dbReference type="GO" id="GO:0005975">
    <property type="term" value="P:carbohydrate metabolic process"/>
    <property type="evidence" value="ECO:0007669"/>
    <property type="project" value="InterPro"/>
</dbReference>
<evidence type="ECO:0000313" key="3">
    <source>
        <dbReference type="Proteomes" id="UP000027432"/>
    </source>
</evidence>
<dbReference type="GO" id="GO:0005524">
    <property type="term" value="F:ATP binding"/>
    <property type="evidence" value="ECO:0007669"/>
    <property type="project" value="UniProtKB-UniRule"/>
</dbReference>
<dbReference type="NCBIfam" id="NF003816">
    <property type="entry name" value="PRK05406.1-5"/>
    <property type="match status" value="1"/>
</dbReference>
<dbReference type="STRING" id="1353537.TP2_11405"/>
<comment type="catalytic activity">
    <reaction evidence="1">
        <text>5-oxo-L-proline + ATP + 2 H2O = L-glutamate + ADP + phosphate + H(+)</text>
        <dbReference type="Rhea" id="RHEA:10348"/>
        <dbReference type="ChEBI" id="CHEBI:15377"/>
        <dbReference type="ChEBI" id="CHEBI:15378"/>
        <dbReference type="ChEBI" id="CHEBI:29985"/>
        <dbReference type="ChEBI" id="CHEBI:30616"/>
        <dbReference type="ChEBI" id="CHEBI:43474"/>
        <dbReference type="ChEBI" id="CHEBI:58402"/>
        <dbReference type="ChEBI" id="CHEBI:456216"/>
        <dbReference type="EC" id="3.5.2.9"/>
    </reaction>
</comment>
<dbReference type="PANTHER" id="PTHR30292:SF0">
    <property type="entry name" value="5-OXOPROLINASE SUBUNIT A"/>
    <property type="match status" value="1"/>
</dbReference>
<dbReference type="NCBIfam" id="NF003814">
    <property type="entry name" value="PRK05406.1-3"/>
    <property type="match status" value="1"/>
</dbReference>
<evidence type="ECO:0000313" key="2">
    <source>
        <dbReference type="EMBL" id="KEO51493.1"/>
    </source>
</evidence>
<protein>
    <recommendedName>
        <fullName evidence="1">5-oxoprolinase subunit A</fullName>
        <shortName evidence="1">5-OPase subunit A</shortName>
        <ecNumber evidence="1">3.5.2.9</ecNumber>
    </recommendedName>
    <alternativeName>
        <fullName evidence="1">5-oxoprolinase (ATP-hydrolyzing) subunit A</fullName>
    </alternativeName>
</protein>
<dbReference type="Proteomes" id="UP000027432">
    <property type="component" value="Unassembled WGS sequence"/>
</dbReference>
<organism evidence="2 3">
    <name type="scientific">Thioclava pacifica DSM 10166</name>
    <dbReference type="NCBI Taxonomy" id="1353537"/>
    <lineage>
        <taxon>Bacteria</taxon>
        <taxon>Pseudomonadati</taxon>
        <taxon>Pseudomonadota</taxon>
        <taxon>Alphaproteobacteria</taxon>
        <taxon>Rhodobacterales</taxon>
        <taxon>Paracoccaceae</taxon>
        <taxon>Thioclava</taxon>
    </lineage>
</organism>
<dbReference type="AlphaFoldDB" id="A0A074J7C3"/>
<sequence length="251" mass="25857">MRIDLNADMGEGFGPWSMGDDAALLDVISSANIACAFHAGDPDHMAAVMRAAVAQDVGIGAHPGFADLQGFGRRRMSLSNEELGNLVAYQLGAAQAMARRAGGQVRHLKLHGALSNMAAEDVSIARACYEAALAVDPDLILVVMPLTAMDEAAEALGAKRAGEIFADRAYTETGLLAPRGTPGAMIHDASAAAERVASMLRAGGIVTGSGKVLPCRIDTVCVHGDSPDAVAMARALRGHLAAEGIGIARFA</sequence>
<dbReference type="InterPro" id="IPR011330">
    <property type="entry name" value="Glyco_hydro/deAcase_b/a-brl"/>
</dbReference>
<dbReference type="eggNOG" id="COG1540">
    <property type="taxonomic scope" value="Bacteria"/>
</dbReference>
<keyword evidence="1" id="KW-0067">ATP-binding</keyword>
<accession>A0A074J7C3</accession>
<dbReference type="Pfam" id="PF03746">
    <property type="entry name" value="LamB_YcsF"/>
    <property type="match status" value="1"/>
</dbReference>
<dbReference type="PANTHER" id="PTHR30292">
    <property type="entry name" value="UNCHARACTERIZED PROTEIN YBGL-RELATED"/>
    <property type="match status" value="1"/>
</dbReference>
<dbReference type="OrthoDB" id="9773478at2"/>
<dbReference type="EMBL" id="AUND01000038">
    <property type="protein sequence ID" value="KEO51493.1"/>
    <property type="molecule type" value="Genomic_DNA"/>
</dbReference>
<dbReference type="SUPFAM" id="SSF88713">
    <property type="entry name" value="Glycoside hydrolase/deacetylase"/>
    <property type="match status" value="1"/>
</dbReference>
<comment type="similarity">
    <text evidence="1">Belongs to the LamB/PxpA family.</text>
</comment>
<dbReference type="InterPro" id="IPR005501">
    <property type="entry name" value="LamB/YcsF/PxpA-like"/>
</dbReference>
<gene>
    <name evidence="1" type="primary">pxpA</name>
    <name evidence="2" type="ORF">TP2_11405</name>
</gene>
<name>A0A074J7C3_9RHOB</name>
<comment type="subunit">
    <text evidence="1">Forms a complex composed of PxpA, PxpB and PxpC.</text>
</comment>